<evidence type="ECO:0000313" key="1">
    <source>
        <dbReference type="EMBL" id="TQJ15483.1"/>
    </source>
</evidence>
<dbReference type="Proteomes" id="UP000320806">
    <property type="component" value="Unassembled WGS sequence"/>
</dbReference>
<organism evidence="1 2">
    <name type="scientific">Yimella lutea</name>
    <dbReference type="NCBI Taxonomy" id="587872"/>
    <lineage>
        <taxon>Bacteria</taxon>
        <taxon>Bacillati</taxon>
        <taxon>Actinomycetota</taxon>
        <taxon>Actinomycetes</taxon>
        <taxon>Micrococcales</taxon>
        <taxon>Dermacoccaceae</taxon>
        <taxon>Yimella</taxon>
    </lineage>
</organism>
<accession>A0A542EJG7</accession>
<keyword evidence="2" id="KW-1185">Reference proteome</keyword>
<name>A0A542EJG7_9MICO</name>
<reference evidence="1 2" key="1">
    <citation type="submission" date="2019-06" db="EMBL/GenBank/DDBJ databases">
        <title>Sequencing the genomes of 1000 actinobacteria strains.</title>
        <authorList>
            <person name="Klenk H.-P."/>
        </authorList>
    </citation>
    <scope>NUCLEOTIDE SEQUENCE [LARGE SCALE GENOMIC DNA]</scope>
    <source>
        <strain evidence="1 2">DSM 19828</strain>
    </source>
</reference>
<proteinExistence type="predicted"/>
<comment type="caution">
    <text evidence="1">The sequence shown here is derived from an EMBL/GenBank/DDBJ whole genome shotgun (WGS) entry which is preliminary data.</text>
</comment>
<gene>
    <name evidence="1" type="ORF">FB459_3039</name>
</gene>
<protein>
    <submittedName>
        <fullName evidence="1">Uncharacterized protein</fullName>
    </submittedName>
</protein>
<dbReference type="AlphaFoldDB" id="A0A542EJG7"/>
<sequence>MIEETESLGDLVVVPTAPVLIGEEDERAVHDTSIASRVLQQHQRQQRLVHPPAMAMLGVLGLSKQFVRPAAGSVLGPKRIDQATARDGHQPTGRVGRTAVSWPRPHCRLAGVRQRVRGEVHSPSASHQQRGQAPPVAAHCLGECVGGVCIVHTGSTTGATWMS</sequence>
<evidence type="ECO:0000313" key="2">
    <source>
        <dbReference type="Proteomes" id="UP000320806"/>
    </source>
</evidence>
<dbReference type="EMBL" id="VFMO01000001">
    <property type="protein sequence ID" value="TQJ15483.1"/>
    <property type="molecule type" value="Genomic_DNA"/>
</dbReference>